<dbReference type="AlphaFoldDB" id="A0A7G9RMB1"/>
<name>A0A7G9RMB1_9BURK</name>
<proteinExistence type="predicted"/>
<dbReference type="EMBL" id="CP060714">
    <property type="protein sequence ID" value="QNN56736.1"/>
    <property type="molecule type" value="Genomic_DNA"/>
</dbReference>
<dbReference type="Pfam" id="PF02515">
    <property type="entry name" value="CoA_transf_3"/>
    <property type="match status" value="1"/>
</dbReference>
<dbReference type="InterPro" id="IPR044855">
    <property type="entry name" value="CoA-Trfase_III_dom3_sf"/>
</dbReference>
<sequence>MAQSDREDALKMDLPLEGVRVLDLSRVFAGPLCGQVLADYGAEVIKVEHPVRGDDTRDWGMRIGKTETTYYNSMNRNKRSITLDLQTPEALAIIHELLPQVDVLIHNFKTGGAEKMGLGYEQLKALKPDLVYCAVAGYDSSGPEATRPGYDLVIQGEAGLMALNGCAGDPPLKFGVAVVDLMTGMSAAQAVLAALFRRERTGRGRFIELALYDHGIMVTGYYGLDALELGHDPQRYGNAHPSIVPYGMYEAADGPFIITVGNNAQFDKLCRVVLERPDVVEDPRFSTNVERAKNRKELIPVITNALAQFPRDVLLERLTRAGIPCGQVKGLHEALTGERTRRSRLVQDLPHPVAGTTPVFAPPVRMDGRRLPIRHAPPTLGEGTREMLTRLLYMDDAQLQALRDKGVLTLPD</sequence>
<keyword evidence="1 2" id="KW-0808">Transferase</keyword>
<evidence type="ECO:0000313" key="3">
    <source>
        <dbReference type="Proteomes" id="UP000515811"/>
    </source>
</evidence>
<dbReference type="GO" id="GO:0008410">
    <property type="term" value="F:CoA-transferase activity"/>
    <property type="evidence" value="ECO:0007669"/>
    <property type="project" value="TreeGrafter"/>
</dbReference>
<organism evidence="2 3">
    <name type="scientific">Diaphorobacter ruginosibacter</name>
    <dbReference type="NCBI Taxonomy" id="1715720"/>
    <lineage>
        <taxon>Bacteria</taxon>
        <taxon>Pseudomonadati</taxon>
        <taxon>Pseudomonadota</taxon>
        <taxon>Betaproteobacteria</taxon>
        <taxon>Burkholderiales</taxon>
        <taxon>Comamonadaceae</taxon>
        <taxon>Diaphorobacter</taxon>
    </lineage>
</organism>
<evidence type="ECO:0000313" key="2">
    <source>
        <dbReference type="EMBL" id="QNN56736.1"/>
    </source>
</evidence>
<dbReference type="PANTHER" id="PTHR48207:SF3">
    <property type="entry name" value="SUCCINATE--HYDROXYMETHYLGLUTARATE COA-TRANSFERASE"/>
    <property type="match status" value="1"/>
</dbReference>
<gene>
    <name evidence="2" type="ORF">H9K76_19825</name>
</gene>
<dbReference type="Gene3D" id="3.30.1540.10">
    <property type="entry name" value="formyl-coa transferase, domain 3"/>
    <property type="match status" value="1"/>
</dbReference>
<dbReference type="SUPFAM" id="SSF89796">
    <property type="entry name" value="CoA-transferase family III (CaiB/BaiF)"/>
    <property type="match status" value="1"/>
</dbReference>
<dbReference type="Gene3D" id="3.40.50.10540">
    <property type="entry name" value="Crotonobetainyl-coa:carnitine coa-transferase, domain 1"/>
    <property type="match status" value="1"/>
</dbReference>
<dbReference type="KEGG" id="drg:H9K76_19825"/>
<accession>A0A7G9RMB1</accession>
<dbReference type="InterPro" id="IPR023606">
    <property type="entry name" value="CoA-Trfase_III_dom_1_sf"/>
</dbReference>
<dbReference type="RefSeq" id="WP_187597002.1">
    <property type="nucleotide sequence ID" value="NZ_CP060714.1"/>
</dbReference>
<evidence type="ECO:0000256" key="1">
    <source>
        <dbReference type="ARBA" id="ARBA00022679"/>
    </source>
</evidence>
<dbReference type="PANTHER" id="PTHR48207">
    <property type="entry name" value="SUCCINATE--HYDROXYMETHYLGLUTARATE COA-TRANSFERASE"/>
    <property type="match status" value="1"/>
</dbReference>
<keyword evidence="3" id="KW-1185">Reference proteome</keyword>
<dbReference type="InterPro" id="IPR050483">
    <property type="entry name" value="CoA-transferase_III_domain"/>
</dbReference>
<dbReference type="InterPro" id="IPR003673">
    <property type="entry name" value="CoA-Trfase_fam_III"/>
</dbReference>
<reference evidence="2 3" key="1">
    <citation type="submission" date="2020-08" db="EMBL/GenBank/DDBJ databases">
        <title>Genome sequence of Diaphorobacter ruginosibacter DSM 27467T.</title>
        <authorList>
            <person name="Hyun D.-W."/>
            <person name="Bae J.-W."/>
        </authorList>
    </citation>
    <scope>NUCLEOTIDE SEQUENCE [LARGE SCALE GENOMIC DNA]</scope>
    <source>
        <strain evidence="2 3">DSM 27467</strain>
    </source>
</reference>
<protein>
    <submittedName>
        <fullName evidence="2">CoA transferase</fullName>
    </submittedName>
</protein>
<dbReference type="Proteomes" id="UP000515811">
    <property type="component" value="Chromosome"/>
</dbReference>